<keyword evidence="2" id="KW-1185">Reference proteome</keyword>
<proteinExistence type="predicted"/>
<evidence type="ECO:0000313" key="2">
    <source>
        <dbReference type="Proteomes" id="UP000677054"/>
    </source>
</evidence>
<dbReference type="EMBL" id="CAJPEV010001015">
    <property type="protein sequence ID" value="CAG0890157.1"/>
    <property type="molecule type" value="Genomic_DNA"/>
</dbReference>
<sequence length="258" mass="29053">MSSAFIRKLTTRMKVQRHRQKHPKRCLPNKEVAASTKVDIPEISVEDALRELAEMTRTMQAGLPFDHQHVDILLSLTFNSRKSIPIDVLQPFMCHKTVLSGEVARWLHSASFSTLLKKLTDALDKFANAFQEKAAILSVQEFLSRRSVMSRLILKDDCSNRAAKKLLGPHCLLHLDQSVQFTFSATSQVTVKDVSPEEGAIICLGFYFMRDISYPAAYGQLLGFLQSVLLNDSFSHNLQSVKLRNLLEKVCYKSAGVV</sequence>
<dbReference type="OrthoDB" id="6504302at2759"/>
<accession>A0A7R9A741</accession>
<reference evidence="1" key="1">
    <citation type="submission" date="2020-11" db="EMBL/GenBank/DDBJ databases">
        <authorList>
            <person name="Tran Van P."/>
        </authorList>
    </citation>
    <scope>NUCLEOTIDE SEQUENCE</scope>
</reference>
<dbReference type="AlphaFoldDB" id="A0A7R9A741"/>
<name>A0A7R9A741_9CRUS</name>
<organism evidence="1">
    <name type="scientific">Darwinula stevensoni</name>
    <dbReference type="NCBI Taxonomy" id="69355"/>
    <lineage>
        <taxon>Eukaryota</taxon>
        <taxon>Metazoa</taxon>
        <taxon>Ecdysozoa</taxon>
        <taxon>Arthropoda</taxon>
        <taxon>Crustacea</taxon>
        <taxon>Oligostraca</taxon>
        <taxon>Ostracoda</taxon>
        <taxon>Podocopa</taxon>
        <taxon>Podocopida</taxon>
        <taxon>Darwinulocopina</taxon>
        <taxon>Darwinuloidea</taxon>
        <taxon>Darwinulidae</taxon>
        <taxon>Darwinula</taxon>
    </lineage>
</organism>
<dbReference type="Proteomes" id="UP000677054">
    <property type="component" value="Unassembled WGS sequence"/>
</dbReference>
<gene>
    <name evidence="1" type="ORF">DSTB1V02_LOCUS5879</name>
</gene>
<dbReference type="EMBL" id="LR900532">
    <property type="protein sequence ID" value="CAD7246014.1"/>
    <property type="molecule type" value="Genomic_DNA"/>
</dbReference>
<protein>
    <submittedName>
        <fullName evidence="1">Uncharacterized protein</fullName>
    </submittedName>
</protein>
<evidence type="ECO:0000313" key="1">
    <source>
        <dbReference type="EMBL" id="CAD7246014.1"/>
    </source>
</evidence>